<proteinExistence type="predicted"/>
<keyword evidence="2" id="KW-1185">Reference proteome</keyword>
<comment type="caution">
    <text evidence="1">The sequence shown here is derived from an EMBL/GenBank/DDBJ whole genome shotgun (WGS) entry which is preliminary data.</text>
</comment>
<sequence length="77" mass="8952">MCRQAFVLGTILEPHLQLFHIQKSRLSAYSRRIHGFTLVFKNSSRQSLLNSCKCIDFLKKLMNIIGMSKQWVAARIK</sequence>
<organism evidence="1 2">
    <name type="scientific">Gossypium schwendimanii</name>
    <name type="common">Cotton</name>
    <dbReference type="NCBI Taxonomy" id="34291"/>
    <lineage>
        <taxon>Eukaryota</taxon>
        <taxon>Viridiplantae</taxon>
        <taxon>Streptophyta</taxon>
        <taxon>Embryophyta</taxon>
        <taxon>Tracheophyta</taxon>
        <taxon>Spermatophyta</taxon>
        <taxon>Magnoliopsida</taxon>
        <taxon>eudicotyledons</taxon>
        <taxon>Gunneridae</taxon>
        <taxon>Pentapetalae</taxon>
        <taxon>rosids</taxon>
        <taxon>malvids</taxon>
        <taxon>Malvales</taxon>
        <taxon>Malvaceae</taxon>
        <taxon>Malvoideae</taxon>
        <taxon>Gossypium</taxon>
    </lineage>
</organism>
<dbReference type="AlphaFoldDB" id="A0A7J9MXL3"/>
<reference evidence="1 2" key="1">
    <citation type="journal article" date="2019" name="Genome Biol. Evol.">
        <title>Insights into the evolution of the New World diploid cottons (Gossypium, subgenus Houzingenia) based on genome sequencing.</title>
        <authorList>
            <person name="Grover C.E."/>
            <person name="Arick M.A. 2nd"/>
            <person name="Thrash A."/>
            <person name="Conover J.L."/>
            <person name="Sanders W.S."/>
            <person name="Peterson D.G."/>
            <person name="Frelichowski J.E."/>
            <person name="Scheffler J.A."/>
            <person name="Scheffler B.E."/>
            <person name="Wendel J.F."/>
        </authorList>
    </citation>
    <scope>NUCLEOTIDE SEQUENCE [LARGE SCALE GENOMIC DNA]</scope>
    <source>
        <strain evidence="1">1</strain>
        <tissue evidence="1">Leaf</tissue>
    </source>
</reference>
<dbReference type="OrthoDB" id="10444219at2759"/>
<dbReference type="EMBL" id="JABFAF010192505">
    <property type="protein sequence ID" value="MBA0875771.1"/>
    <property type="molecule type" value="Genomic_DNA"/>
</dbReference>
<dbReference type="Proteomes" id="UP000593576">
    <property type="component" value="Unassembled WGS sequence"/>
</dbReference>
<evidence type="ECO:0000313" key="1">
    <source>
        <dbReference type="EMBL" id="MBA0875771.1"/>
    </source>
</evidence>
<gene>
    <name evidence="1" type="ORF">Goshw_001834</name>
</gene>
<name>A0A7J9MXL3_GOSSC</name>
<evidence type="ECO:0000313" key="2">
    <source>
        <dbReference type="Proteomes" id="UP000593576"/>
    </source>
</evidence>
<accession>A0A7J9MXL3</accession>
<protein>
    <submittedName>
        <fullName evidence="1">Uncharacterized protein</fullName>
    </submittedName>
</protein>